<dbReference type="InterPro" id="IPR016024">
    <property type="entry name" value="ARM-type_fold"/>
</dbReference>
<reference evidence="8 9" key="1">
    <citation type="submission" date="2020-01" db="EMBL/GenBank/DDBJ databases">
        <title>Identification and distribution of gene clusters putatively required for synthesis of sphingolipid metabolism inhibitors in phylogenetically diverse species of the filamentous fungus Fusarium.</title>
        <authorList>
            <person name="Kim H.-S."/>
            <person name="Busman M."/>
            <person name="Brown D.W."/>
            <person name="Divon H."/>
            <person name="Uhlig S."/>
            <person name="Proctor R.H."/>
        </authorList>
    </citation>
    <scope>NUCLEOTIDE SEQUENCE [LARGE SCALE GENOMIC DNA]</scope>
    <source>
        <strain evidence="8 9">NRRL 20459</strain>
    </source>
</reference>
<comment type="similarity">
    <text evidence="3 5">Belongs to the IPI1/TEX10 family.</text>
</comment>
<dbReference type="GO" id="GO:0005634">
    <property type="term" value="C:nucleus"/>
    <property type="evidence" value="ECO:0007669"/>
    <property type="project" value="UniProtKB-SubCell"/>
</dbReference>
<gene>
    <name evidence="8" type="ORF">FALBO_10034</name>
</gene>
<evidence type="ECO:0000256" key="3">
    <source>
        <dbReference type="ARBA" id="ARBA00006427"/>
    </source>
</evidence>
<keyword evidence="5" id="KW-0690">Ribosome biogenesis</keyword>
<dbReference type="EMBL" id="JAADYS010001418">
    <property type="protein sequence ID" value="KAF4463144.1"/>
    <property type="molecule type" value="Genomic_DNA"/>
</dbReference>
<feature type="domain" description="Pre-rRNA-processing protein Ipi1 N-terminal" evidence="7">
    <location>
        <begin position="149"/>
        <end position="247"/>
    </location>
</feature>
<evidence type="ECO:0000313" key="8">
    <source>
        <dbReference type="EMBL" id="KAF4463144.1"/>
    </source>
</evidence>
<feature type="compositionally biased region" description="Basic and acidic residues" evidence="6">
    <location>
        <begin position="12"/>
        <end position="27"/>
    </location>
</feature>
<dbReference type="GO" id="GO:0006364">
    <property type="term" value="P:rRNA processing"/>
    <property type="evidence" value="ECO:0007669"/>
    <property type="project" value="UniProtKB-UniRule"/>
</dbReference>
<dbReference type="InterPro" id="IPR011989">
    <property type="entry name" value="ARM-like"/>
</dbReference>
<evidence type="ECO:0000256" key="2">
    <source>
        <dbReference type="ARBA" id="ARBA00004123"/>
    </source>
</evidence>
<sequence>MGSSNRKKKEKKKDFQKPKFKVGKEKAKASNFTDTSFKSKGETPFSYLSYMHGVLRATAIVMGHQSLSTIAPDVIQQFKHSLSLAASSKSDKQRREALAYLTGQLSSQPPVNPVGTHAILSKLLPLISDSSTPVRNQLLKLFRVLPPAEVKHSVEQAIMFIRAGMTHLSADISNDSLSVMEWLLDVAENNLVVCPGGWVKTLNSFCAMMGWALSSSKAGWSSGSRSSLRAKDASTYARQITTLSRFLEAGLQPEAEVSEEESEIWDNLYRIPRDSNAFEYLNLFGTRRDQEGEMYPSREARQRVFQRRFLEAVVKGIDQAKKEGGATGRAAAALDKVLEEGMGDYESSTAIDTQDLLTLW</sequence>
<feature type="compositionally biased region" description="Basic residues" evidence="6">
    <location>
        <begin position="1"/>
        <end position="11"/>
    </location>
</feature>
<dbReference type="SUPFAM" id="SSF48371">
    <property type="entry name" value="ARM repeat"/>
    <property type="match status" value="1"/>
</dbReference>
<dbReference type="InterPro" id="IPR024679">
    <property type="entry name" value="Ipi1_N"/>
</dbReference>
<comment type="subcellular location">
    <subcellularLocation>
        <location evidence="2 5">Nucleus</location>
    </subcellularLocation>
</comment>
<keyword evidence="9" id="KW-1185">Reference proteome</keyword>
<dbReference type="GO" id="GO:0120330">
    <property type="term" value="C:rixosome complex"/>
    <property type="evidence" value="ECO:0007669"/>
    <property type="project" value="UniProtKB-UniRule"/>
</dbReference>
<evidence type="ECO:0000256" key="6">
    <source>
        <dbReference type="SAM" id="MobiDB-lite"/>
    </source>
</evidence>
<proteinExistence type="inferred from homology"/>
<evidence type="ECO:0000313" key="9">
    <source>
        <dbReference type="Proteomes" id="UP000554235"/>
    </source>
</evidence>
<dbReference type="Proteomes" id="UP000554235">
    <property type="component" value="Unassembled WGS sequence"/>
</dbReference>
<evidence type="ECO:0000259" key="7">
    <source>
        <dbReference type="Pfam" id="PF12333"/>
    </source>
</evidence>
<dbReference type="AlphaFoldDB" id="A0A8H4L8A4"/>
<comment type="function">
    <text evidence="1 5">Component of the RIX1 complex required for processing of ITS2 sequences from 35S pre-rRNA.</text>
</comment>
<comment type="caution">
    <text evidence="8">The sequence shown here is derived from an EMBL/GenBank/DDBJ whole genome shotgun (WGS) entry which is preliminary data.</text>
</comment>
<dbReference type="Gene3D" id="1.25.10.10">
    <property type="entry name" value="Leucine-rich Repeat Variant"/>
    <property type="match status" value="1"/>
</dbReference>
<dbReference type="Pfam" id="PF12333">
    <property type="entry name" value="Ipi1_N"/>
    <property type="match status" value="1"/>
</dbReference>
<dbReference type="OrthoDB" id="361362at2759"/>
<comment type="subunit">
    <text evidence="5">Component of the RIX1 complex.</text>
</comment>
<name>A0A8H4L8A4_9HYPO</name>
<evidence type="ECO:0000256" key="1">
    <source>
        <dbReference type="ARBA" id="ARBA00002355"/>
    </source>
</evidence>
<feature type="region of interest" description="Disordered" evidence="6">
    <location>
        <begin position="1"/>
        <end position="27"/>
    </location>
</feature>
<accession>A0A8H4L8A4</accession>
<evidence type="ECO:0000256" key="4">
    <source>
        <dbReference type="ARBA" id="ARBA00023242"/>
    </source>
</evidence>
<keyword evidence="4 5" id="KW-0539">Nucleus</keyword>
<organism evidence="8 9">
    <name type="scientific">Fusarium albosuccineum</name>
    <dbReference type="NCBI Taxonomy" id="1237068"/>
    <lineage>
        <taxon>Eukaryota</taxon>
        <taxon>Fungi</taxon>
        <taxon>Dikarya</taxon>
        <taxon>Ascomycota</taxon>
        <taxon>Pezizomycotina</taxon>
        <taxon>Sordariomycetes</taxon>
        <taxon>Hypocreomycetidae</taxon>
        <taxon>Hypocreales</taxon>
        <taxon>Nectriaceae</taxon>
        <taxon>Fusarium</taxon>
        <taxon>Fusarium decemcellulare species complex</taxon>
    </lineage>
</organism>
<dbReference type="PANTHER" id="PTHR16056">
    <property type="entry name" value="REGULATOR OF MICROTUBULE DYNAMICS PROTEIN"/>
    <property type="match status" value="1"/>
</dbReference>
<keyword evidence="5" id="KW-0698">rRNA processing</keyword>
<dbReference type="PANTHER" id="PTHR16056:SF2">
    <property type="entry name" value="TESTIS-EXPRESSED PROTEIN 10"/>
    <property type="match status" value="1"/>
</dbReference>
<evidence type="ECO:0000256" key="5">
    <source>
        <dbReference type="RuleBase" id="RU368021"/>
    </source>
</evidence>
<protein>
    <recommendedName>
        <fullName evidence="5">Pre-rRNA-processing protein</fullName>
    </recommendedName>
</protein>